<proteinExistence type="predicted"/>
<organism evidence="1 2">
    <name type="scientific">Streptomyces halstedii</name>
    <dbReference type="NCBI Taxonomy" id="1944"/>
    <lineage>
        <taxon>Bacteria</taxon>
        <taxon>Bacillati</taxon>
        <taxon>Actinomycetota</taxon>
        <taxon>Actinomycetes</taxon>
        <taxon>Kitasatosporales</taxon>
        <taxon>Streptomycetaceae</taxon>
        <taxon>Streptomyces</taxon>
    </lineage>
</organism>
<reference evidence="1 2" key="1">
    <citation type="submission" date="2021-07" db="EMBL/GenBank/DDBJ databases">
        <title>Sequencing Streptomyces halstedii LGO-A4 genome an citrus endophytic actinomycete.</title>
        <authorList>
            <person name="Samborskyy M."/>
            <person name="Scott N."/>
            <person name="Deglau R."/>
            <person name="Dickens S."/>
            <person name="Oliveira L.G."/>
        </authorList>
    </citation>
    <scope>NUCLEOTIDE SEQUENCE [LARGE SCALE GENOMIC DNA]</scope>
    <source>
        <strain evidence="1 2">LGO-A4</strain>
    </source>
</reference>
<sequence>MAHEDWTVDRLHVALPHSASRQQLLQDVNLTPIEDLPAVLDGWASAAEQLESARPRIEAARAHMKVRGVLPDDLETRDVTADVLRDVEPRQGARDDRGRGAA</sequence>
<dbReference type="RefSeq" id="WP_228873954.1">
    <property type="nucleotide sequence ID" value="NZ_JAHUVW010000004.1"/>
</dbReference>
<protein>
    <submittedName>
        <fullName evidence="1">Uncharacterized protein</fullName>
    </submittedName>
</protein>
<name>A0ABS6U220_STRHA</name>
<evidence type="ECO:0000313" key="1">
    <source>
        <dbReference type="EMBL" id="MBV7674244.1"/>
    </source>
</evidence>
<gene>
    <name evidence="1" type="ORF">STHAL_32885</name>
</gene>
<keyword evidence="2" id="KW-1185">Reference proteome</keyword>
<dbReference type="Proteomes" id="UP000735541">
    <property type="component" value="Unassembled WGS sequence"/>
</dbReference>
<accession>A0ABS6U220</accession>
<comment type="caution">
    <text evidence="1">The sequence shown here is derived from an EMBL/GenBank/DDBJ whole genome shotgun (WGS) entry which is preliminary data.</text>
</comment>
<evidence type="ECO:0000313" key="2">
    <source>
        <dbReference type="Proteomes" id="UP000735541"/>
    </source>
</evidence>
<dbReference type="EMBL" id="JAHUVW010000004">
    <property type="protein sequence ID" value="MBV7674244.1"/>
    <property type="molecule type" value="Genomic_DNA"/>
</dbReference>